<accession>A0A833H1U2</accession>
<dbReference type="EMBL" id="WBUI01000008">
    <property type="protein sequence ID" value="KAB2932764.1"/>
    <property type="molecule type" value="Genomic_DNA"/>
</dbReference>
<reference evidence="2 3" key="1">
    <citation type="submission" date="2019-10" db="EMBL/GenBank/DDBJ databases">
        <title>Extracellular Electron Transfer in a Candidatus Methanoperedens spp. Enrichment Culture.</title>
        <authorList>
            <person name="Berger S."/>
            <person name="Rangel Shaw D."/>
            <person name="Berben T."/>
            <person name="In 'T Zandt M."/>
            <person name="Frank J."/>
            <person name="Reimann J."/>
            <person name="Jetten M.S.M."/>
            <person name="Welte C.U."/>
        </authorList>
    </citation>
    <scope>NUCLEOTIDE SEQUENCE [LARGE SCALE GENOMIC DNA]</scope>
    <source>
        <strain evidence="2">SB12</strain>
    </source>
</reference>
<name>A0A833H1U2_9LEPT</name>
<feature type="transmembrane region" description="Helical" evidence="1">
    <location>
        <begin position="30"/>
        <end position="52"/>
    </location>
</feature>
<protein>
    <submittedName>
        <fullName evidence="2">DUF1574 domain-containing protein</fullName>
    </submittedName>
</protein>
<dbReference type="Proteomes" id="UP000460298">
    <property type="component" value="Unassembled WGS sequence"/>
</dbReference>
<evidence type="ECO:0000313" key="2">
    <source>
        <dbReference type="EMBL" id="KAB2932764.1"/>
    </source>
</evidence>
<gene>
    <name evidence="2" type="ORF">F9K24_10320</name>
</gene>
<keyword evidence="1" id="KW-0812">Transmembrane</keyword>
<dbReference type="InterPro" id="IPR011468">
    <property type="entry name" value="DUF1574"/>
</dbReference>
<keyword evidence="1" id="KW-1133">Transmembrane helix</keyword>
<dbReference type="AlphaFoldDB" id="A0A833H1U2"/>
<evidence type="ECO:0000256" key="1">
    <source>
        <dbReference type="SAM" id="Phobius"/>
    </source>
</evidence>
<evidence type="ECO:0000313" key="3">
    <source>
        <dbReference type="Proteomes" id="UP000460298"/>
    </source>
</evidence>
<keyword evidence="1" id="KW-0472">Membrane</keyword>
<dbReference type="Pfam" id="PF07611">
    <property type="entry name" value="DUF1574"/>
    <property type="match status" value="1"/>
</dbReference>
<sequence>MHRADRVLSISNSEIPPNEEKNMDLLRHRILLLPLLLFAILFAVDKIFYIGAVRDRVLLYKKVEPDMYDSRRDLLDQLIAEHPKHINEGRRIGVILGSSRSAEFDTLEIEKVLPGTATYNFSVPMGGIAHAYYYADLLKKNGIKPAFMMLEADLVNFGNPSLAFALQYDFDPRFVLEHTDFLNPDDPVSGGFRPDEADTFFLKYLFALYRYPLDPKNIIENYRTVGDTGLRHLEFRWQHRKLIELSNREHLGGIPNPLKIEADEEALSRDAILVRDRVLGDGRPSATQLLLFKKLLAHAKREGIPLLVYKPVVSHAFEKIVRDTDASFQDTVARALADTDTFLYSDPEAEGPLQCRAFVDALHLSGVCYPELTFRVFAPLRPILADRP</sequence>
<comment type="caution">
    <text evidence="2">The sequence shown here is derived from an EMBL/GenBank/DDBJ whole genome shotgun (WGS) entry which is preliminary data.</text>
</comment>
<organism evidence="2 3">
    <name type="scientific">Leptonema illini</name>
    <dbReference type="NCBI Taxonomy" id="183"/>
    <lineage>
        <taxon>Bacteria</taxon>
        <taxon>Pseudomonadati</taxon>
        <taxon>Spirochaetota</taxon>
        <taxon>Spirochaetia</taxon>
        <taxon>Leptospirales</taxon>
        <taxon>Leptospiraceae</taxon>
        <taxon>Leptonema</taxon>
    </lineage>
</organism>
<proteinExistence type="predicted"/>